<keyword evidence="13" id="KW-1185">Reference proteome</keyword>
<keyword evidence="5 6" id="KW-0833">Ubl conjugation pathway</keyword>
<dbReference type="EC" id="2.3.2.26" evidence="6"/>
<feature type="domain" description="HECT" evidence="11">
    <location>
        <begin position="507"/>
        <end position="841"/>
    </location>
</feature>
<evidence type="ECO:0000313" key="13">
    <source>
        <dbReference type="Proteomes" id="UP000278807"/>
    </source>
</evidence>
<comment type="pathway">
    <text evidence="2 6">Protein modification; protein ubiquitination.</text>
</comment>
<comment type="catalytic activity">
    <reaction evidence="1 6">
        <text>S-ubiquitinyl-[E2 ubiquitin-conjugating enzyme]-L-cysteine + [acceptor protein]-L-lysine = [E2 ubiquitin-conjugating enzyme]-L-cysteine + N(6)-ubiquitinyl-[acceptor protein]-L-lysine.</text>
        <dbReference type="EC" id="2.3.2.26"/>
    </reaction>
</comment>
<dbReference type="UniPathway" id="UPA00143"/>
<dbReference type="InterPro" id="IPR036020">
    <property type="entry name" value="WW_dom_sf"/>
</dbReference>
<dbReference type="PANTHER" id="PTHR11254">
    <property type="entry name" value="HECT DOMAIN UBIQUITIN-PROTEIN LIGASE"/>
    <property type="match status" value="1"/>
</dbReference>
<evidence type="ECO:0000256" key="1">
    <source>
        <dbReference type="ARBA" id="ARBA00000885"/>
    </source>
</evidence>
<dbReference type="GO" id="GO:0061630">
    <property type="term" value="F:ubiquitin protein ligase activity"/>
    <property type="evidence" value="ECO:0007669"/>
    <property type="project" value="UniProtKB-EC"/>
</dbReference>
<dbReference type="Proteomes" id="UP000278807">
    <property type="component" value="Unassembled WGS sequence"/>
</dbReference>
<evidence type="ECO:0000259" key="10">
    <source>
        <dbReference type="PROSITE" id="PS50020"/>
    </source>
</evidence>
<dbReference type="InterPro" id="IPR035983">
    <property type="entry name" value="Hect_E3_ubiquitin_ligase"/>
</dbReference>
<dbReference type="Gene3D" id="3.90.1750.10">
    <property type="entry name" value="Hect, E3 ligase catalytic domains"/>
    <property type="match status" value="1"/>
</dbReference>
<dbReference type="Gene3D" id="3.30.2410.10">
    <property type="entry name" value="Hect, E3 ligase catalytic domain"/>
    <property type="match status" value="1"/>
</dbReference>
<dbReference type="PROSITE" id="PS01159">
    <property type="entry name" value="WW_DOMAIN_1"/>
    <property type="match status" value="2"/>
</dbReference>
<dbReference type="Gene3D" id="2.20.70.10">
    <property type="match status" value="3"/>
</dbReference>
<sequence>MPLQQENSELNTTFKLKVKFQSAKIHRHTRSSVLSRVRNPVFRVDFCTTTWDAPPPTDDPNNSVNMTSNRGMTPAKSGWNPHYGYRSHFNISPSSKIEFRIVSLAPMHASMYERSGVVIGYCRLSVRDALRQHGNCLDDAAFSLDISPLPSDQPTDGQTISTLGTLNLILNASTRAINAALVASNVSQRPSVSKHPYVKSRGLTIDDLESTFLFSFQPSATPSATNAATSEDNRSSTSTTNNNTTLTSRRQSSSITARTLPPSTAMRADANTEGLPPFWERRRDPMGRTYYVDHLTRRTQWESPQPLPSGWERRVDGNNRVYYVDHNTRTTTWHPPSANLLDNITRWRQWYETRSGNMHNRMSEVYASSGWTAGSQQAAAQNPGGTPEALGPLPEGFERKRDENGRVYYVNHRTKTTQWEDPRQSAAPLPPGWETRYTSDGIIFYVDHNTETTTFNDPRCPGCVGFDRKVACFRYLCYANSTGQKLEIKVSRRNLLTDSFRQILAVPPSHLRGRLSVSFKDEEGLDYGGVQKEWFYKLSDQLLNPMYCLFEYASGNNFSLQINPNSSVNPDHLQYFRFVGRFIALALFHGKLIDNGFTLPFYKRLLNKPLPLKDIQTVDEEYYNSLKFIQENSVDKADLELYFVADYEHFGQHISCELKPGGKDIKVTDENKQEYLDLMVNWRFTRGTEEQMQAFMEGFSDVFPLHWLRYFDERELEMVLCGIQKIDVDDWQNNTNYKEYTATSKQIVWFWKFVKTLTPEKRVRLLQFVTGTCRLPVGGFKELMGSNGLQPFTIKRAGKENSLPLSHTCFNRLDLPPYRTYEILVEKVTLAIDETEGFGLQ</sequence>
<feature type="domain" description="WW" evidence="10">
    <location>
        <begin position="427"/>
        <end position="460"/>
    </location>
</feature>
<feature type="region of interest" description="Disordered" evidence="9">
    <location>
        <begin position="373"/>
        <end position="397"/>
    </location>
</feature>
<evidence type="ECO:0000256" key="5">
    <source>
        <dbReference type="ARBA" id="ARBA00022786"/>
    </source>
</evidence>
<feature type="compositionally biased region" description="Low complexity" evidence="9">
    <location>
        <begin position="219"/>
        <end position="256"/>
    </location>
</feature>
<gene>
    <name evidence="12" type="ORF">HNAJ_LOCUS8576</name>
</gene>
<dbReference type="FunFam" id="2.20.70.10:FF:000017">
    <property type="entry name" value="E3 ubiquitin-protein ligase"/>
    <property type="match status" value="1"/>
</dbReference>
<dbReference type="InterPro" id="IPR050409">
    <property type="entry name" value="E3_ubiq-protein_ligase"/>
</dbReference>
<dbReference type="InterPro" id="IPR001202">
    <property type="entry name" value="WW_dom"/>
</dbReference>
<dbReference type="STRING" id="102285.A0A158QI25"/>
<evidence type="ECO:0000259" key="11">
    <source>
        <dbReference type="PROSITE" id="PS50237"/>
    </source>
</evidence>
<dbReference type="GO" id="GO:0043161">
    <property type="term" value="P:proteasome-mediated ubiquitin-dependent protein catabolic process"/>
    <property type="evidence" value="ECO:0007669"/>
    <property type="project" value="TreeGrafter"/>
</dbReference>
<evidence type="ECO:0000256" key="9">
    <source>
        <dbReference type="SAM" id="MobiDB-lite"/>
    </source>
</evidence>
<reference evidence="12 13" key="2">
    <citation type="submission" date="2018-11" db="EMBL/GenBank/DDBJ databases">
        <authorList>
            <consortium name="Pathogen Informatics"/>
        </authorList>
    </citation>
    <scope>NUCLEOTIDE SEQUENCE [LARGE SCALE GENOMIC DNA]</scope>
</reference>
<dbReference type="FunFam" id="3.30.2160.10:FF:000003">
    <property type="entry name" value="E3 ubiquitin-protein ligase"/>
    <property type="match status" value="1"/>
</dbReference>
<dbReference type="SUPFAM" id="SSF51045">
    <property type="entry name" value="WW domain"/>
    <property type="match status" value="4"/>
</dbReference>
<evidence type="ECO:0000256" key="7">
    <source>
        <dbReference type="PIRSR" id="PIRSR001569-1"/>
    </source>
</evidence>
<protein>
    <recommendedName>
        <fullName evidence="6">E3 ubiquitin-protein ligase</fullName>
        <ecNumber evidence="6">2.3.2.26</ecNumber>
    </recommendedName>
</protein>
<name>A0A158QI25_RODNA</name>
<feature type="domain" description="WW" evidence="10">
    <location>
        <begin position="273"/>
        <end position="306"/>
    </location>
</feature>
<evidence type="ECO:0000256" key="4">
    <source>
        <dbReference type="ARBA" id="ARBA00022737"/>
    </source>
</evidence>
<feature type="domain" description="WW" evidence="10">
    <location>
        <begin position="391"/>
        <end position="424"/>
    </location>
</feature>
<dbReference type="FunFam" id="3.30.2410.10:FF:000002">
    <property type="entry name" value="E3 ubiquitin-protein ligase HECW2"/>
    <property type="match status" value="1"/>
</dbReference>
<dbReference type="EMBL" id="UZAE01012326">
    <property type="protein sequence ID" value="VDO04578.1"/>
    <property type="molecule type" value="Genomic_DNA"/>
</dbReference>
<dbReference type="CDD" id="cd00078">
    <property type="entry name" value="HECTc"/>
    <property type="match status" value="1"/>
</dbReference>
<organism evidence="14">
    <name type="scientific">Rodentolepis nana</name>
    <name type="common">Dwarf tapeworm</name>
    <name type="synonym">Hymenolepis nana</name>
    <dbReference type="NCBI Taxonomy" id="102285"/>
    <lineage>
        <taxon>Eukaryota</taxon>
        <taxon>Metazoa</taxon>
        <taxon>Spiralia</taxon>
        <taxon>Lophotrochozoa</taxon>
        <taxon>Platyhelminthes</taxon>
        <taxon>Cestoda</taxon>
        <taxon>Eucestoda</taxon>
        <taxon>Cyclophyllidea</taxon>
        <taxon>Hymenolepididae</taxon>
        <taxon>Rodentolepis</taxon>
    </lineage>
</organism>
<dbReference type="FunFam" id="3.90.1750.10:FF:000079">
    <property type="entry name" value="E3 ubiquitin-protein ligase"/>
    <property type="match status" value="1"/>
</dbReference>
<feature type="compositionally biased region" description="Polar residues" evidence="9">
    <location>
        <begin position="373"/>
        <end position="384"/>
    </location>
</feature>
<dbReference type="AlphaFoldDB" id="A0A158QI25"/>
<dbReference type="SUPFAM" id="SSF56204">
    <property type="entry name" value="Hect, E3 ligase catalytic domain"/>
    <property type="match status" value="1"/>
</dbReference>
<dbReference type="CDD" id="cd00201">
    <property type="entry name" value="WW"/>
    <property type="match status" value="4"/>
</dbReference>
<dbReference type="PIRSF" id="PIRSF001569">
    <property type="entry name" value="E3_ub_ligase_SMURF1"/>
    <property type="match status" value="1"/>
</dbReference>
<reference evidence="14" key="1">
    <citation type="submission" date="2016-04" db="UniProtKB">
        <authorList>
            <consortium name="WormBaseParasite"/>
        </authorList>
    </citation>
    <scope>IDENTIFICATION</scope>
</reference>
<dbReference type="OrthoDB" id="423283at2759"/>
<dbReference type="WBParaSite" id="HNAJ_0000858001-mRNA-1">
    <property type="protein sequence ID" value="HNAJ_0000858001-mRNA-1"/>
    <property type="gene ID" value="HNAJ_0000858001"/>
</dbReference>
<evidence type="ECO:0000313" key="12">
    <source>
        <dbReference type="EMBL" id="VDO04578.1"/>
    </source>
</evidence>
<proteinExistence type="predicted"/>
<feature type="active site" description="Glycyl thioester intermediate" evidence="7 8">
    <location>
        <position position="809"/>
    </location>
</feature>
<accession>A0A158QI25</accession>
<dbReference type="GO" id="GO:0005737">
    <property type="term" value="C:cytoplasm"/>
    <property type="evidence" value="ECO:0007669"/>
    <property type="project" value="TreeGrafter"/>
</dbReference>
<feature type="domain" description="WW" evidence="10">
    <location>
        <begin position="305"/>
        <end position="338"/>
    </location>
</feature>
<evidence type="ECO:0000313" key="14">
    <source>
        <dbReference type="WBParaSite" id="HNAJ_0000858001-mRNA-1"/>
    </source>
</evidence>
<keyword evidence="4" id="KW-0677">Repeat</keyword>
<dbReference type="PROSITE" id="PS50020">
    <property type="entry name" value="WW_DOMAIN_2"/>
    <property type="match status" value="4"/>
</dbReference>
<feature type="region of interest" description="Disordered" evidence="9">
    <location>
        <begin position="219"/>
        <end position="282"/>
    </location>
</feature>
<dbReference type="SMART" id="SM00119">
    <property type="entry name" value="HECTc"/>
    <property type="match status" value="1"/>
</dbReference>
<dbReference type="SMART" id="SM00456">
    <property type="entry name" value="WW"/>
    <property type="match status" value="4"/>
</dbReference>
<keyword evidence="3 6" id="KW-0808">Transferase</keyword>
<dbReference type="Gene3D" id="3.30.2160.10">
    <property type="entry name" value="Hect, E3 ligase catalytic domain"/>
    <property type="match status" value="1"/>
</dbReference>
<evidence type="ECO:0000256" key="3">
    <source>
        <dbReference type="ARBA" id="ARBA00022679"/>
    </source>
</evidence>
<dbReference type="Pfam" id="PF00632">
    <property type="entry name" value="HECT"/>
    <property type="match status" value="1"/>
</dbReference>
<dbReference type="GO" id="GO:0016567">
    <property type="term" value="P:protein ubiquitination"/>
    <property type="evidence" value="ECO:0007669"/>
    <property type="project" value="UniProtKB-UniPathway"/>
</dbReference>
<evidence type="ECO:0000256" key="6">
    <source>
        <dbReference type="PIRNR" id="PIRNR001569"/>
    </source>
</evidence>
<dbReference type="InterPro" id="IPR000569">
    <property type="entry name" value="HECT_dom"/>
</dbReference>
<evidence type="ECO:0000256" key="8">
    <source>
        <dbReference type="PROSITE-ProRule" id="PRU00104"/>
    </source>
</evidence>
<dbReference type="PROSITE" id="PS50237">
    <property type="entry name" value="HECT"/>
    <property type="match status" value="1"/>
</dbReference>
<dbReference type="InterPro" id="IPR024928">
    <property type="entry name" value="E3_ub_ligase_SMURF1"/>
</dbReference>
<dbReference type="Pfam" id="PF00397">
    <property type="entry name" value="WW"/>
    <property type="match status" value="4"/>
</dbReference>
<dbReference type="PANTHER" id="PTHR11254:SF429">
    <property type="entry name" value="E3 UBIQUITIN-PROTEIN LIGASE SU(DX)"/>
    <property type="match status" value="1"/>
</dbReference>
<evidence type="ECO:0000256" key="2">
    <source>
        <dbReference type="ARBA" id="ARBA00004906"/>
    </source>
</evidence>